<dbReference type="EC" id="3.4.11.1" evidence="3"/>
<feature type="domain" description="Peptidase M17 leucyl aminopeptidase N-terminal" evidence="8">
    <location>
        <begin position="45"/>
        <end position="142"/>
    </location>
</feature>
<name>A0A6J7SJ84_9ZZZZ</name>
<dbReference type="Gene3D" id="3.40.630.10">
    <property type="entry name" value="Zn peptidases"/>
    <property type="match status" value="1"/>
</dbReference>
<evidence type="ECO:0000256" key="3">
    <source>
        <dbReference type="ARBA" id="ARBA00012565"/>
    </source>
</evidence>
<gene>
    <name evidence="9" type="ORF">UFOPK3752_02260</name>
    <name evidence="10" type="ORF">UFOPK4150_02447</name>
</gene>
<dbReference type="SUPFAM" id="SSF52949">
    <property type="entry name" value="Macro domain-like"/>
    <property type="match status" value="1"/>
</dbReference>
<evidence type="ECO:0000256" key="1">
    <source>
        <dbReference type="ARBA" id="ARBA00000135"/>
    </source>
</evidence>
<organism evidence="10">
    <name type="scientific">freshwater metagenome</name>
    <dbReference type="NCBI Taxonomy" id="449393"/>
    <lineage>
        <taxon>unclassified sequences</taxon>
        <taxon>metagenomes</taxon>
        <taxon>ecological metagenomes</taxon>
    </lineage>
</organism>
<proteinExistence type="inferred from homology"/>
<dbReference type="GO" id="GO:0005737">
    <property type="term" value="C:cytoplasm"/>
    <property type="evidence" value="ECO:0007669"/>
    <property type="project" value="InterPro"/>
</dbReference>
<evidence type="ECO:0000256" key="6">
    <source>
        <dbReference type="ARBA" id="ARBA00022801"/>
    </source>
</evidence>
<evidence type="ECO:0000259" key="8">
    <source>
        <dbReference type="Pfam" id="PF02789"/>
    </source>
</evidence>
<feature type="domain" description="Cytosol aminopeptidase" evidence="7">
    <location>
        <begin position="183"/>
        <end position="493"/>
    </location>
</feature>
<keyword evidence="5" id="KW-0645">Protease</keyword>
<dbReference type="NCBIfam" id="NF002073">
    <property type="entry name" value="PRK00913.1-2"/>
    <property type="match status" value="1"/>
</dbReference>
<dbReference type="GO" id="GO:0030145">
    <property type="term" value="F:manganese ion binding"/>
    <property type="evidence" value="ECO:0007669"/>
    <property type="project" value="InterPro"/>
</dbReference>
<sequence length="504" mass="51186">MTSLALSSADIATLATDALVVAVAPAGGRRKGVSLVGPAAGLKVAPKRRLEEALTALGSTGKVGDLVRVPGSGIAAASVVLAIGVGSGPWSEEDLRRAAGTAMRALAGTRRVALALPIDSADDADPITQGALMGAYSYDAYRVDSKSGQKSPVERITVIVANAKSAGSLAASSRGKAIAGAVNLARDLVNTPSADLVPAQLAKAAVDALAGLPVKVEILDEKALAAGGYGGILGVGRGSVNPPRLARITYRPAGAAAHLGLVGKGITFDTGGISIKPSMGMHEMKGDMGGAAATLGAIVAIAQLKLPVDVTGYLCIAENMPSGSAQKPGDVLRTFGGKTVEVLDTDAEGRLVLADGLMRAQQDKPDILIDIATLTGAAVVALGSRTAGIMANDDDLRSAVHDASRRAGESMWPMPQPEELRANFESLVADIANIPTVGRPHGGMLSASIFLREFVKDSQRWAHLDIAGPSYNSGAPWAYTPKGGTGAAVRTLIQVAQDLANGVL</sequence>
<comment type="similarity">
    <text evidence="2">Belongs to the peptidase M17 family.</text>
</comment>
<protein>
    <recommendedName>
        <fullName evidence="3">leucyl aminopeptidase</fullName>
        <ecNumber evidence="3">3.4.11.1</ecNumber>
    </recommendedName>
</protein>
<dbReference type="GO" id="GO:0070006">
    <property type="term" value="F:metalloaminopeptidase activity"/>
    <property type="evidence" value="ECO:0007669"/>
    <property type="project" value="InterPro"/>
</dbReference>
<dbReference type="AlphaFoldDB" id="A0A6J7SJ84"/>
<dbReference type="InterPro" id="IPR043472">
    <property type="entry name" value="Macro_dom-like"/>
</dbReference>
<dbReference type="InterPro" id="IPR023042">
    <property type="entry name" value="Peptidase_M17_leu_NH2_pept"/>
</dbReference>
<dbReference type="PANTHER" id="PTHR11963">
    <property type="entry name" value="LEUCINE AMINOPEPTIDASE-RELATED"/>
    <property type="match status" value="1"/>
</dbReference>
<accession>A0A6J7SJ84</accession>
<dbReference type="InterPro" id="IPR008283">
    <property type="entry name" value="Peptidase_M17_N"/>
</dbReference>
<evidence type="ECO:0000256" key="5">
    <source>
        <dbReference type="ARBA" id="ARBA00022670"/>
    </source>
</evidence>
<dbReference type="PANTHER" id="PTHR11963:SF23">
    <property type="entry name" value="CYTOSOL AMINOPEPTIDASE"/>
    <property type="match status" value="1"/>
</dbReference>
<evidence type="ECO:0000256" key="2">
    <source>
        <dbReference type="ARBA" id="ARBA00009528"/>
    </source>
</evidence>
<dbReference type="EMBL" id="CAFBND010000155">
    <property type="protein sequence ID" value="CAB4960734.1"/>
    <property type="molecule type" value="Genomic_DNA"/>
</dbReference>
<dbReference type="EMBL" id="CAFBPU010000093">
    <property type="protein sequence ID" value="CAB5041123.1"/>
    <property type="molecule type" value="Genomic_DNA"/>
</dbReference>
<evidence type="ECO:0000313" key="9">
    <source>
        <dbReference type="EMBL" id="CAB4960734.1"/>
    </source>
</evidence>
<dbReference type="Pfam" id="PF00883">
    <property type="entry name" value="Peptidase_M17"/>
    <property type="match status" value="1"/>
</dbReference>
<dbReference type="SUPFAM" id="SSF53187">
    <property type="entry name" value="Zn-dependent exopeptidases"/>
    <property type="match status" value="1"/>
</dbReference>
<dbReference type="HAMAP" id="MF_00181">
    <property type="entry name" value="Cytosol_peptidase_M17"/>
    <property type="match status" value="1"/>
</dbReference>
<evidence type="ECO:0000259" key="7">
    <source>
        <dbReference type="Pfam" id="PF00883"/>
    </source>
</evidence>
<dbReference type="Pfam" id="PF02789">
    <property type="entry name" value="Peptidase_M17_N"/>
    <property type="match status" value="1"/>
</dbReference>
<dbReference type="GO" id="GO:0006508">
    <property type="term" value="P:proteolysis"/>
    <property type="evidence" value="ECO:0007669"/>
    <property type="project" value="UniProtKB-KW"/>
</dbReference>
<evidence type="ECO:0000313" key="10">
    <source>
        <dbReference type="EMBL" id="CAB5041123.1"/>
    </source>
</evidence>
<comment type="catalytic activity">
    <reaction evidence="1">
        <text>Release of an N-terminal amino acid, Xaa-|-Yaa-, in which Xaa is preferably Leu, but may be other amino acids including Pro although not Arg or Lys, and Yaa may be Pro. Amino acid amides and methyl esters are also readily hydrolyzed, but rates on arylamides are exceedingly low.</text>
        <dbReference type="EC" id="3.4.11.1"/>
    </reaction>
</comment>
<keyword evidence="6" id="KW-0378">Hydrolase</keyword>
<keyword evidence="4" id="KW-0031">Aminopeptidase</keyword>
<reference evidence="10" key="1">
    <citation type="submission" date="2020-05" db="EMBL/GenBank/DDBJ databases">
        <authorList>
            <person name="Chiriac C."/>
            <person name="Salcher M."/>
            <person name="Ghai R."/>
            <person name="Kavagutti S V."/>
        </authorList>
    </citation>
    <scope>NUCLEOTIDE SEQUENCE</scope>
</reference>
<dbReference type="InterPro" id="IPR011356">
    <property type="entry name" value="Leucine_aapep/pepB"/>
</dbReference>
<dbReference type="InterPro" id="IPR000819">
    <property type="entry name" value="Peptidase_M17_C"/>
</dbReference>
<evidence type="ECO:0000256" key="4">
    <source>
        <dbReference type="ARBA" id="ARBA00022438"/>
    </source>
</evidence>
<dbReference type="CDD" id="cd00433">
    <property type="entry name" value="Peptidase_M17"/>
    <property type="match status" value="1"/>
</dbReference>
<dbReference type="Gene3D" id="3.40.220.10">
    <property type="entry name" value="Leucine Aminopeptidase, subunit E, domain 1"/>
    <property type="match status" value="1"/>
</dbReference>
<dbReference type="PRINTS" id="PR00481">
    <property type="entry name" value="LAMNOPPTDASE"/>
</dbReference>